<accession>A0A517KW94</accession>
<organism evidence="1 2">
    <name type="scientific">Venturia effusa</name>
    <dbReference type="NCBI Taxonomy" id="50376"/>
    <lineage>
        <taxon>Eukaryota</taxon>
        <taxon>Fungi</taxon>
        <taxon>Dikarya</taxon>
        <taxon>Ascomycota</taxon>
        <taxon>Pezizomycotina</taxon>
        <taxon>Dothideomycetes</taxon>
        <taxon>Pleosporomycetidae</taxon>
        <taxon>Venturiales</taxon>
        <taxon>Venturiaceae</taxon>
        <taxon>Venturia</taxon>
    </lineage>
</organism>
<reference evidence="1 2" key="1">
    <citation type="submission" date="2019-07" db="EMBL/GenBank/DDBJ databases">
        <title>Finished genome of Venturia effusa.</title>
        <authorList>
            <person name="Young C.A."/>
            <person name="Cox M.P."/>
            <person name="Ganley A.R.D."/>
            <person name="David W.J."/>
        </authorList>
    </citation>
    <scope>NUCLEOTIDE SEQUENCE [LARGE SCALE GENOMIC DNA]</scope>
    <source>
        <strain evidence="2">albino</strain>
    </source>
</reference>
<gene>
    <name evidence="1" type="ORF">FKW77_004839</name>
</gene>
<dbReference type="Proteomes" id="UP000316270">
    <property type="component" value="Chromosome 1"/>
</dbReference>
<proteinExistence type="predicted"/>
<sequence>MASTNPTNPNFLTLPREIRQQILLDTYTPKLNADWNRGLWDAKYVPNPIQIHLWAETLTSALPMIKVDVEYATSVAVRRLQDEWVEVRIARKHLMPSFRRSAAPSEDVRWIWGNS</sequence>
<protein>
    <submittedName>
        <fullName evidence="1">Uncharacterized protein</fullName>
    </submittedName>
</protein>
<dbReference type="EMBL" id="CP042185">
    <property type="protein sequence ID" value="QDS67658.1"/>
    <property type="molecule type" value="Genomic_DNA"/>
</dbReference>
<evidence type="ECO:0000313" key="1">
    <source>
        <dbReference type="EMBL" id="QDS67658.1"/>
    </source>
</evidence>
<evidence type="ECO:0000313" key="2">
    <source>
        <dbReference type="Proteomes" id="UP000316270"/>
    </source>
</evidence>
<name>A0A517KW94_9PEZI</name>
<dbReference type="AlphaFoldDB" id="A0A517KW94"/>
<dbReference type="OrthoDB" id="10480880at2759"/>
<keyword evidence="2" id="KW-1185">Reference proteome</keyword>